<feature type="compositionally biased region" description="Polar residues" evidence="1">
    <location>
        <begin position="322"/>
        <end position="334"/>
    </location>
</feature>
<feature type="region of interest" description="Disordered" evidence="1">
    <location>
        <begin position="165"/>
        <end position="244"/>
    </location>
</feature>
<feature type="compositionally biased region" description="Polar residues" evidence="1">
    <location>
        <begin position="220"/>
        <end position="238"/>
    </location>
</feature>
<comment type="caution">
    <text evidence="2">The sequence shown here is derived from an EMBL/GenBank/DDBJ whole genome shotgun (WGS) entry which is preliminary data.</text>
</comment>
<name>A0AAD4MLF2_9BILA</name>
<evidence type="ECO:0000256" key="1">
    <source>
        <dbReference type="SAM" id="MobiDB-lite"/>
    </source>
</evidence>
<dbReference type="Proteomes" id="UP001201812">
    <property type="component" value="Unassembled WGS sequence"/>
</dbReference>
<feature type="compositionally biased region" description="Basic and acidic residues" evidence="1">
    <location>
        <begin position="166"/>
        <end position="179"/>
    </location>
</feature>
<evidence type="ECO:0000313" key="2">
    <source>
        <dbReference type="EMBL" id="KAI1698605.1"/>
    </source>
</evidence>
<gene>
    <name evidence="2" type="ORF">DdX_17811</name>
</gene>
<organism evidence="2 3">
    <name type="scientific">Ditylenchus destructor</name>
    <dbReference type="NCBI Taxonomy" id="166010"/>
    <lineage>
        <taxon>Eukaryota</taxon>
        <taxon>Metazoa</taxon>
        <taxon>Ecdysozoa</taxon>
        <taxon>Nematoda</taxon>
        <taxon>Chromadorea</taxon>
        <taxon>Rhabditida</taxon>
        <taxon>Tylenchina</taxon>
        <taxon>Tylenchomorpha</taxon>
        <taxon>Sphaerularioidea</taxon>
        <taxon>Anguinidae</taxon>
        <taxon>Anguininae</taxon>
        <taxon>Ditylenchus</taxon>
    </lineage>
</organism>
<protein>
    <submittedName>
        <fullName evidence="2">Uncharacterized protein</fullName>
    </submittedName>
</protein>
<proteinExistence type="predicted"/>
<dbReference type="EMBL" id="JAKKPZ010000211">
    <property type="protein sequence ID" value="KAI1698605.1"/>
    <property type="molecule type" value="Genomic_DNA"/>
</dbReference>
<feature type="region of interest" description="Disordered" evidence="1">
    <location>
        <begin position="311"/>
        <end position="356"/>
    </location>
</feature>
<feature type="compositionally biased region" description="Polar residues" evidence="1">
    <location>
        <begin position="201"/>
        <end position="213"/>
    </location>
</feature>
<accession>A0AAD4MLF2</accession>
<evidence type="ECO:0000313" key="3">
    <source>
        <dbReference type="Proteomes" id="UP001201812"/>
    </source>
</evidence>
<keyword evidence="3" id="KW-1185">Reference proteome</keyword>
<reference evidence="2" key="1">
    <citation type="submission" date="2022-01" db="EMBL/GenBank/DDBJ databases">
        <title>Genome Sequence Resource for Two Populations of Ditylenchus destructor, the Migratory Endoparasitic Phytonematode.</title>
        <authorList>
            <person name="Zhang H."/>
            <person name="Lin R."/>
            <person name="Xie B."/>
        </authorList>
    </citation>
    <scope>NUCLEOTIDE SEQUENCE</scope>
    <source>
        <strain evidence="2">BazhouSP</strain>
    </source>
</reference>
<sequence length="385" mass="44199">MKNGNRISFTSSLKSRGIMDEDIRNWYWSRAGPDARRNWMVLGNGSRQQRLNILQDTFNHMAPEIRNQQLTKAKEKQKRYLRRLNVNRNRYNFGMGERDSDIDFSESDDETTLNMPLKQYFKSTETVGENNNDDISLIKVTTENEKENTTDKNDQQAILLSDGVQSEEKYELHQDEAKGQKSRIPQKDSSPSIFQHLVSPPNRNTNIQKAQTSVDKRKQGSSNSEVRPSKSYRASTFTPKRKSAPSKLRIATFDEFQGQSKIDEFFLRRNKVDKNNDEPILVSDDDTDTHVEEKSVVQTANCHPSVSHCLITPPNQQKDDTAAQTSSNNRNRCRIQSETKQEKGSGTSLFTPKRKSAPNKFCIPVEQKGQTKLLQFFTGKRRQGL</sequence>
<dbReference type="AlphaFoldDB" id="A0AAD4MLF2"/>